<feature type="compositionally biased region" description="Polar residues" evidence="6">
    <location>
        <begin position="1160"/>
        <end position="1182"/>
    </location>
</feature>
<feature type="region of interest" description="Disordered" evidence="6">
    <location>
        <begin position="693"/>
        <end position="712"/>
    </location>
</feature>
<dbReference type="Proteomes" id="UP000264820">
    <property type="component" value="Unplaced"/>
</dbReference>
<keyword evidence="4" id="KW-0234">DNA repair</keyword>
<name>A0A3Q2YXF9_HIPCM</name>
<feature type="compositionally biased region" description="Basic and acidic residues" evidence="6">
    <location>
        <begin position="99"/>
        <end position="111"/>
    </location>
</feature>
<feature type="compositionally biased region" description="Polar residues" evidence="6">
    <location>
        <begin position="968"/>
        <end position="992"/>
    </location>
</feature>
<dbReference type="PROSITE" id="PS50172">
    <property type="entry name" value="BRCT"/>
    <property type="match status" value="1"/>
</dbReference>
<evidence type="ECO:0000256" key="1">
    <source>
        <dbReference type="ARBA" id="ARBA00004123"/>
    </source>
</evidence>
<proteinExistence type="predicted"/>
<evidence type="ECO:0000256" key="3">
    <source>
        <dbReference type="ARBA" id="ARBA00022763"/>
    </source>
</evidence>
<dbReference type="PANTHER" id="PTHR23196">
    <property type="entry name" value="PAX TRANSCRIPTION ACTIVATION DOMAIN INTERACTING PROTEIN"/>
    <property type="match status" value="1"/>
</dbReference>
<feature type="compositionally biased region" description="Basic and acidic residues" evidence="6">
    <location>
        <begin position="1258"/>
        <end position="1296"/>
    </location>
</feature>
<feature type="compositionally biased region" description="Low complexity" evidence="6">
    <location>
        <begin position="324"/>
        <end position="346"/>
    </location>
</feature>
<dbReference type="RefSeq" id="XP_019751590.1">
    <property type="nucleotide sequence ID" value="XM_019896031.1"/>
</dbReference>
<evidence type="ECO:0000256" key="2">
    <source>
        <dbReference type="ARBA" id="ARBA00022553"/>
    </source>
</evidence>
<dbReference type="InterPro" id="IPR036420">
    <property type="entry name" value="BRCT_dom_sf"/>
</dbReference>
<feature type="compositionally biased region" description="Low complexity" evidence="6">
    <location>
        <begin position="1328"/>
        <end position="1339"/>
    </location>
</feature>
<feature type="compositionally biased region" description="Basic and acidic residues" evidence="6">
    <location>
        <begin position="1503"/>
        <end position="1525"/>
    </location>
</feature>
<feature type="compositionally biased region" description="Basic and acidic residues" evidence="6">
    <location>
        <begin position="236"/>
        <end position="250"/>
    </location>
</feature>
<evidence type="ECO:0000313" key="9">
    <source>
        <dbReference type="Proteomes" id="UP000264820"/>
    </source>
</evidence>
<dbReference type="CTD" id="9656"/>
<dbReference type="InterPro" id="IPR001357">
    <property type="entry name" value="BRCT_dom"/>
</dbReference>
<dbReference type="GO" id="GO:0006281">
    <property type="term" value="P:DNA repair"/>
    <property type="evidence" value="ECO:0007669"/>
    <property type="project" value="UniProtKB-KW"/>
</dbReference>
<feature type="region of interest" description="Disordered" evidence="6">
    <location>
        <begin position="1"/>
        <end position="395"/>
    </location>
</feature>
<feature type="compositionally biased region" description="Low complexity" evidence="6">
    <location>
        <begin position="1577"/>
        <end position="1592"/>
    </location>
</feature>
<dbReference type="SMART" id="SM00292">
    <property type="entry name" value="BRCT"/>
    <property type="match status" value="2"/>
</dbReference>
<feature type="region of interest" description="Disordered" evidence="6">
    <location>
        <begin position="911"/>
        <end position="952"/>
    </location>
</feature>
<feature type="compositionally biased region" description="Polar residues" evidence="6">
    <location>
        <begin position="869"/>
        <end position="884"/>
    </location>
</feature>
<feature type="compositionally biased region" description="Acidic residues" evidence="6">
    <location>
        <begin position="260"/>
        <end position="276"/>
    </location>
</feature>
<feature type="compositionally biased region" description="Polar residues" evidence="6">
    <location>
        <begin position="61"/>
        <end position="76"/>
    </location>
</feature>
<dbReference type="OrthoDB" id="342264at2759"/>
<comment type="subcellular location">
    <subcellularLocation>
        <location evidence="1">Nucleus</location>
    </subcellularLocation>
</comment>
<feature type="compositionally biased region" description="Polar residues" evidence="6">
    <location>
        <begin position="1020"/>
        <end position="1035"/>
    </location>
</feature>
<evidence type="ECO:0000313" key="8">
    <source>
        <dbReference type="Ensembl" id="ENSHCOP00000023642.1"/>
    </source>
</evidence>
<feature type="compositionally biased region" description="Polar residues" evidence="6">
    <location>
        <begin position="1050"/>
        <end position="1060"/>
    </location>
</feature>
<evidence type="ECO:0000256" key="6">
    <source>
        <dbReference type="SAM" id="MobiDB-lite"/>
    </source>
</evidence>
<accession>A0A3Q2YXF9</accession>
<feature type="region of interest" description="Disordered" evidence="6">
    <location>
        <begin position="1787"/>
        <end position="1811"/>
    </location>
</feature>
<dbReference type="Gene3D" id="3.40.50.10190">
    <property type="entry name" value="BRCT domain"/>
    <property type="match status" value="2"/>
</dbReference>
<evidence type="ECO:0000259" key="7">
    <source>
        <dbReference type="PROSITE" id="PS50172"/>
    </source>
</evidence>
<feature type="region of interest" description="Disordered" evidence="6">
    <location>
        <begin position="459"/>
        <end position="482"/>
    </location>
</feature>
<dbReference type="CDD" id="cd17744">
    <property type="entry name" value="BRCT_MDC1_rpt1"/>
    <property type="match status" value="1"/>
</dbReference>
<keyword evidence="5" id="KW-0539">Nucleus</keyword>
<dbReference type="CDD" id="cd18441">
    <property type="entry name" value="BRCT_MDC1_rpt2"/>
    <property type="match status" value="1"/>
</dbReference>
<feature type="compositionally biased region" description="Basic and acidic residues" evidence="6">
    <location>
        <begin position="195"/>
        <end position="214"/>
    </location>
</feature>
<feature type="region of interest" description="Disordered" evidence="6">
    <location>
        <begin position="568"/>
        <end position="604"/>
    </location>
</feature>
<keyword evidence="9" id="KW-1185">Reference proteome</keyword>
<dbReference type="OMA" id="CGQASYF"/>
<dbReference type="InterPro" id="IPR051579">
    <property type="entry name" value="DDR_Transcriptional_Reg"/>
</dbReference>
<feature type="compositionally biased region" description="Low complexity" evidence="6">
    <location>
        <begin position="1359"/>
        <end position="1380"/>
    </location>
</feature>
<dbReference type="SUPFAM" id="SSF52113">
    <property type="entry name" value="BRCT domain"/>
    <property type="match status" value="2"/>
</dbReference>
<dbReference type="Pfam" id="PF16589">
    <property type="entry name" value="BRCT_2"/>
    <property type="match status" value="1"/>
</dbReference>
<protein>
    <submittedName>
        <fullName evidence="8">Mediator of DNA damage checkpoint 1</fullName>
    </submittedName>
</protein>
<dbReference type="Ensembl" id="ENSHCOT00000016081.1">
    <property type="protein sequence ID" value="ENSHCOP00000023642.1"/>
    <property type="gene ID" value="ENSHCOG00000012355.1"/>
</dbReference>
<feature type="compositionally biased region" description="Low complexity" evidence="6">
    <location>
        <begin position="1304"/>
        <end position="1314"/>
    </location>
</feature>
<feature type="region of interest" description="Disordered" evidence="6">
    <location>
        <begin position="515"/>
        <end position="534"/>
    </location>
</feature>
<evidence type="ECO:0000256" key="5">
    <source>
        <dbReference type="ARBA" id="ARBA00023242"/>
    </source>
</evidence>
<dbReference type="STRING" id="109280.ENSHCOP00000023642"/>
<feature type="domain" description="BRCT" evidence="7">
    <location>
        <begin position="1601"/>
        <end position="1679"/>
    </location>
</feature>
<reference evidence="8" key="1">
    <citation type="submission" date="2025-08" db="UniProtKB">
        <authorList>
            <consortium name="Ensembl"/>
        </authorList>
    </citation>
    <scope>IDENTIFICATION</scope>
</reference>
<dbReference type="GO" id="GO:0005634">
    <property type="term" value="C:nucleus"/>
    <property type="evidence" value="ECO:0007669"/>
    <property type="project" value="UniProtKB-SubCell"/>
</dbReference>
<keyword evidence="3" id="KW-0227">DNA damage</keyword>
<organism evidence="8 9">
    <name type="scientific">Hippocampus comes</name>
    <name type="common">Tiger tail seahorse</name>
    <dbReference type="NCBI Taxonomy" id="109280"/>
    <lineage>
        <taxon>Eukaryota</taxon>
        <taxon>Metazoa</taxon>
        <taxon>Chordata</taxon>
        <taxon>Craniata</taxon>
        <taxon>Vertebrata</taxon>
        <taxon>Euteleostomi</taxon>
        <taxon>Actinopterygii</taxon>
        <taxon>Neopterygii</taxon>
        <taxon>Teleostei</taxon>
        <taxon>Neoteleostei</taxon>
        <taxon>Acanthomorphata</taxon>
        <taxon>Syngnathiaria</taxon>
        <taxon>Syngnathiformes</taxon>
        <taxon>Syngnathoidei</taxon>
        <taxon>Syngnathidae</taxon>
        <taxon>Hippocampus</taxon>
    </lineage>
</organism>
<feature type="compositionally biased region" description="Acidic residues" evidence="6">
    <location>
        <begin position="753"/>
        <end position="762"/>
    </location>
</feature>
<dbReference type="GeneID" id="109531633"/>
<feature type="compositionally biased region" description="Basic and acidic residues" evidence="6">
    <location>
        <begin position="1191"/>
        <end position="1203"/>
    </location>
</feature>
<dbReference type="Pfam" id="PF16770">
    <property type="entry name" value="RTT107_BRCT_5"/>
    <property type="match status" value="1"/>
</dbReference>
<evidence type="ECO:0000256" key="4">
    <source>
        <dbReference type="ARBA" id="ARBA00023204"/>
    </source>
</evidence>
<feature type="region of interest" description="Disordered" evidence="6">
    <location>
        <begin position="749"/>
        <end position="884"/>
    </location>
</feature>
<sequence length="1811" mass="193445">MSQAWAKVSPLGKAEKKPAKNSCVSFEATPVQLQRTLVPESESDSDGERPRNRESRRKLQGSDSSPTCSTFLSPTNKIVPESPDCADGTPITSSSSTRETSHGHVSFSKEESDVDAGGQQKKDTLAFVDDSDEEQAGAAENGPTPGTAHSVLEQLKTPASFTEEELPQLSTSTESPHAISKFNMDSDTDVEEDAGEPKAVPDQRSDVDCFRMDSDTDVDDDDTGAPTAPPAQPEEGEGHLDAKAEGKKGDAAPPLLPDDFQLDSDTDVDEEADDNSGDTAPSGLALFGDVSEPEDDQALLGLNTQANVSDSAAGSHNSNAVQDPPRSSPVATAPSSATPGIAAAAAQSESDKDTDVDESSAPPAERDSDTDAEEEKNAITLPRTEGLQFPEVQNCSTPVQLSEGDVEQMATQAFLPPSLDPFERVFNGAGRAAASNGQEEEEDFAVAETQSFILQPQGQIRSCDDGANRASGCESSGEDTDELASGAVSFQLGLSDSSHLQSAAQALAMESTQAFDSDPQAYTKPPNADTTASLGNDFNIEATQAYEACEAPDSSPAMPAGSPKVNLAFQETQAYISEPCSESEEEPKEDTETQPPFDLPTSSSLALAETKLVVACQEEERPTPDNPVAPLKRKQIAKKRNLSKEHAEAQTPFVAPTIGKFRLGCAREAEGASAEQPQLEEATQLFTDVDIMEKQPTAASQTEDSHGEDPIGVLSETNVQLDEVAQPIESSSALAVNCQLMSIAATQPMATSEFEESDDEDPIPVWAQGKVQLDKERKADMSSSALPANHQPWGLAATQPMAATEIEESDDEDSSPGLAEGNIQLDEEMKPKGSSCGLPANHQPCRITSSKRAETVSKNSTEVSHESKMQSNNEEQPSTSSNVLAVATQPVTTNEQSGDEDSIAVLHERKIQLDKDPQRHTNSCSLAGNHLSMSIAPTQPMTPSENEETDVEDSVEVLHVSKVRLNKETQATTSSCAVTTPPVSIAATQPLATSEESDEDEDSIPVLRGKRKARPLQIIEDTQSLSSTLEIPSDSWNEKSPSKNGAEVPGSSNEPPSVTPIQPEDEETQTNFDTFPNNDEDELGPGQEEKAKVSSAGTPPMDTCKEEEADSEIFIPGSRKRKAKPLQIEDETQSLVSSQGEDERCEIPNSAPSAVDCQPRSANEPSPRAQQSQSEVGTSVTVKHSKGTRSQLREKEEPGEKRQTRSKMGKPGPAGSALEEEATRRQSDPLGVRGGKPERRQGPNARRGKKEGEETEAAEDRQRHERLETETKEQPRRDQADKAPQHNQEGKPEATPRARRGTRRTVAALPVAAADQDDVPAKRTRLRSNSVSSEVSTSSAQGNRGRGQDSHGPPAMGTLSRSSSSNSLASDMSCSSLGSQRGRGGRQRGSGRKTEPGPSPIPPISSQSPAPTPRSRGQRGKKADVSPTALYDENDKGKPGSKQAPVTRGRRRATVKEPSNACEGNNSAGESRLPQRNIRGRAQRTVKGEAFEVLVTPSGSNEAEAKDVVEGRKRVMKTEAQDEKPAPVQAKRRAKASCAQGGRNARDSTPDVATEHGNATSVRGSGEGAQGNPFVKSSPVTTSNSSASLSPSCRPRDASHSYKVLFTGVVDETGERVLARLGGSVANGTADMNCLVADKVRRTVKFMCAVAKGIPIVNIHWLDKSGKAGSLLPPDAFILSDPEQEKKFNFRLQESLRLASSQPLLQGYKIHITKSVKPEPHQMRDIISCSGATFLPKMPSSHKPHTVVISCPEDWPLCRAAVSASLPVVSAEFVLSGILQHKLDFDAHKLSAPPPPPPKPDDGRRRSRRLM</sequence>
<feature type="compositionally biased region" description="Polar residues" evidence="6">
    <location>
        <begin position="302"/>
        <end position="321"/>
    </location>
</feature>
<reference evidence="8" key="2">
    <citation type="submission" date="2025-09" db="UniProtKB">
        <authorList>
            <consortium name="Ensembl"/>
        </authorList>
    </citation>
    <scope>IDENTIFICATION</scope>
</reference>
<feature type="region of interest" description="Disordered" evidence="6">
    <location>
        <begin position="968"/>
        <end position="1597"/>
    </location>
</feature>
<keyword evidence="2" id="KW-0597">Phosphoprotein</keyword>
<feature type="compositionally biased region" description="Acidic residues" evidence="6">
    <location>
        <begin position="805"/>
        <end position="814"/>
    </location>
</feature>
<feature type="compositionally biased region" description="Polar residues" evidence="6">
    <location>
        <begin position="920"/>
        <end position="944"/>
    </location>
</feature>
<dbReference type="PANTHER" id="PTHR23196:SF34">
    <property type="entry name" value="MEDIATOR OF DNA DAMAGE CHECKPOINT PROTEIN 1"/>
    <property type="match status" value="1"/>
</dbReference>
<feature type="compositionally biased region" description="Polar residues" evidence="6">
    <location>
        <begin position="846"/>
        <end position="862"/>
    </location>
</feature>
<dbReference type="GeneTree" id="ENSGT00940000161757"/>